<dbReference type="NCBIfam" id="TIGR00847">
    <property type="entry name" value="ccoS"/>
    <property type="match status" value="1"/>
</dbReference>
<evidence type="ECO:0000256" key="1">
    <source>
        <dbReference type="SAM" id="Phobius"/>
    </source>
</evidence>
<protein>
    <submittedName>
        <fullName evidence="2">Cbb3-type cytochrome oxidase assembly protein CcoS</fullName>
    </submittedName>
</protein>
<name>A0ABZ0INQ8_9BACT</name>
<dbReference type="Pfam" id="PF03597">
    <property type="entry name" value="FixS"/>
    <property type="match status" value="1"/>
</dbReference>
<reference evidence="2 3" key="1">
    <citation type="journal article" date="2023" name="Microbiol. Resour. Announc.">
        <title>Complete Genome Sequence of Imperialibacter roseus strain P4T.</title>
        <authorList>
            <person name="Tizabi D.R."/>
            <person name="Bachvaroff T."/>
            <person name="Hill R.T."/>
        </authorList>
    </citation>
    <scope>NUCLEOTIDE SEQUENCE [LARGE SCALE GENOMIC DNA]</scope>
    <source>
        <strain evidence="2 3">P4T</strain>
    </source>
</reference>
<dbReference type="InterPro" id="IPR004714">
    <property type="entry name" value="Cyt_oxidase_maturation_cbb3"/>
</dbReference>
<keyword evidence="3" id="KW-1185">Reference proteome</keyword>
<proteinExistence type="predicted"/>
<gene>
    <name evidence="2" type="primary">ccoS</name>
    <name evidence="2" type="ORF">RT717_23775</name>
</gene>
<dbReference type="EMBL" id="CP136051">
    <property type="protein sequence ID" value="WOK06099.1"/>
    <property type="molecule type" value="Genomic_DNA"/>
</dbReference>
<evidence type="ECO:0000313" key="2">
    <source>
        <dbReference type="EMBL" id="WOK06099.1"/>
    </source>
</evidence>
<dbReference type="PANTHER" id="PTHR41532:SF1">
    <property type="entry name" value="FIXS PROTEIN"/>
    <property type="match status" value="1"/>
</dbReference>
<sequence>MKIIILLISISVVVAIVFLVAFLWAMKSGQYEDTYGPSVRMLFDDNIKKDENKTEK</sequence>
<accession>A0ABZ0INQ8</accession>
<keyword evidence="1" id="KW-0472">Membrane</keyword>
<dbReference type="RefSeq" id="WP_317488836.1">
    <property type="nucleotide sequence ID" value="NZ_CP136051.1"/>
</dbReference>
<feature type="transmembrane region" description="Helical" evidence="1">
    <location>
        <begin position="6"/>
        <end position="25"/>
    </location>
</feature>
<dbReference type="PANTHER" id="PTHR41532">
    <property type="entry name" value="FIXS PROTEIN"/>
    <property type="match status" value="1"/>
</dbReference>
<dbReference type="Proteomes" id="UP001302349">
    <property type="component" value="Chromosome"/>
</dbReference>
<organism evidence="2 3">
    <name type="scientific">Imperialibacter roseus</name>
    <dbReference type="NCBI Taxonomy" id="1324217"/>
    <lineage>
        <taxon>Bacteria</taxon>
        <taxon>Pseudomonadati</taxon>
        <taxon>Bacteroidota</taxon>
        <taxon>Cytophagia</taxon>
        <taxon>Cytophagales</taxon>
        <taxon>Flammeovirgaceae</taxon>
        <taxon>Imperialibacter</taxon>
    </lineage>
</organism>
<keyword evidence="1" id="KW-1133">Transmembrane helix</keyword>
<evidence type="ECO:0000313" key="3">
    <source>
        <dbReference type="Proteomes" id="UP001302349"/>
    </source>
</evidence>
<keyword evidence="1" id="KW-0812">Transmembrane</keyword>